<proteinExistence type="predicted"/>
<gene>
    <name evidence="1" type="ORF">QFC20_001935</name>
</gene>
<reference evidence="1" key="1">
    <citation type="submission" date="2023-04" db="EMBL/GenBank/DDBJ databases">
        <title>Draft Genome sequencing of Naganishia species isolated from polar environments using Oxford Nanopore Technology.</title>
        <authorList>
            <person name="Leo P."/>
            <person name="Venkateswaran K."/>
        </authorList>
    </citation>
    <scope>NUCLEOTIDE SEQUENCE</scope>
    <source>
        <strain evidence="1">MNA-CCFEE 5262</strain>
    </source>
</reference>
<organism evidence="1 2">
    <name type="scientific">Naganishia adeliensis</name>
    <dbReference type="NCBI Taxonomy" id="92952"/>
    <lineage>
        <taxon>Eukaryota</taxon>
        <taxon>Fungi</taxon>
        <taxon>Dikarya</taxon>
        <taxon>Basidiomycota</taxon>
        <taxon>Agaricomycotina</taxon>
        <taxon>Tremellomycetes</taxon>
        <taxon>Filobasidiales</taxon>
        <taxon>Filobasidiaceae</taxon>
        <taxon>Naganishia</taxon>
    </lineage>
</organism>
<evidence type="ECO:0000313" key="1">
    <source>
        <dbReference type="EMBL" id="KAJ9113583.1"/>
    </source>
</evidence>
<keyword evidence="2" id="KW-1185">Reference proteome</keyword>
<evidence type="ECO:0000313" key="2">
    <source>
        <dbReference type="Proteomes" id="UP001230649"/>
    </source>
</evidence>
<dbReference type="EMBL" id="JASBWS010000012">
    <property type="protein sequence ID" value="KAJ9113583.1"/>
    <property type="molecule type" value="Genomic_DNA"/>
</dbReference>
<sequence length="866" mass="95265">MRELQGIWDGVCLPRLWRKAVRRSSPSLIPSLSPDSVSTAVRKRATSRNGNDLKERVRRGARPAPRLMDPPSIRGHPQRAHNKAVRNPREARDGMSTLEIPNAPTDESASPPLREMCWSAMRTDLSRDRTVAGLPRRAEVDMPTTSRTNQDPPTVENVSGVAPSPDIGMAISALESLSEEPNYPPRLPAPPRDTDTDITQDSAFVAPDTPPHRQTLIPPAGASRQTIPSVPASSRNSDDGMDTRCHDPNGFGKGLPGVRIDRQTQDRLLAIYWTHIHNVWPLLYKPEFYPSTVHRPLLLAMLAAASAIPTPGKTILNAAQAEQLFTQAQDAVLRRTRSTASKDQFDEIAPAKSSLQTVQCLILFSLRQTSGGNKSSAYLWYCHAAAMALELGLHRVVLDKTKQSQAEIETRCRVFWTCYVLDKSFSEEMGRPVLLRASTTTTPLPSTHEADEYELWPPPSVSLGQKSRSRSRGDQRHIQPIKSRTITCFNATVRLAHIVEQCLDLDNELLVSSMSAPKCASRQLFVMDDAMIQEEISKIEKQKEQLAQRLTSWWNDLDPDLRVDSRAKICPPIHFVVNCCWYYSATIFLHSKNIGPKPPTSVQSERYQTSHRICSEAAGNIVALLGCLDNFKILAPASSDIIHMLSHAALEIGSFWAPASVQRQFFEGLVKGGKELTAMHRNTTDGPSAAPPMSVVSPTQLLQQPPSLSTPTMHQTVSAPLVPNPEGSRQNPTSNTTNVLNVPDSSDISRVRSHFWNEFLPNTEQFNADRRESDFGAMATNLSEDLGSLYDLSILSHSGASHYPGGQTVANGDDTGLAAFANLTQAAVYPHSTSTNTGSSVEASNNIDPSDWLVAYMLDSIQSAKS</sequence>
<name>A0ACC2WQA1_9TREE</name>
<protein>
    <submittedName>
        <fullName evidence="1">Uncharacterized protein</fullName>
    </submittedName>
</protein>
<accession>A0ACC2WQA1</accession>
<dbReference type="Proteomes" id="UP001230649">
    <property type="component" value="Unassembled WGS sequence"/>
</dbReference>
<comment type="caution">
    <text evidence="1">The sequence shown here is derived from an EMBL/GenBank/DDBJ whole genome shotgun (WGS) entry which is preliminary data.</text>
</comment>